<dbReference type="InterPro" id="IPR052578">
    <property type="entry name" value="PI_Transfer_CRAL-TRIO"/>
</dbReference>
<dbReference type="SMART" id="SM01100">
    <property type="entry name" value="CRAL_TRIO_N"/>
    <property type="match status" value="1"/>
</dbReference>
<feature type="region of interest" description="Disordered" evidence="1">
    <location>
        <begin position="1"/>
        <end position="24"/>
    </location>
</feature>
<proteinExistence type="predicted"/>
<dbReference type="OrthoDB" id="75724at2759"/>
<dbReference type="SUPFAM" id="SSF46938">
    <property type="entry name" value="CRAL/TRIO N-terminal domain"/>
    <property type="match status" value="1"/>
</dbReference>
<evidence type="ECO:0000259" key="2">
    <source>
        <dbReference type="PROSITE" id="PS50191"/>
    </source>
</evidence>
<accession>A0A0B1P7Z3</accession>
<dbReference type="InterPro" id="IPR011074">
    <property type="entry name" value="CRAL/TRIO_N_dom"/>
</dbReference>
<evidence type="ECO:0000313" key="4">
    <source>
        <dbReference type="Proteomes" id="UP000030854"/>
    </source>
</evidence>
<dbReference type="HOGENOM" id="CLU_014001_1_1_1"/>
<dbReference type="SMART" id="SM00516">
    <property type="entry name" value="SEC14"/>
    <property type="match status" value="1"/>
</dbReference>
<dbReference type="Pfam" id="PF03765">
    <property type="entry name" value="CRAL_TRIO_N"/>
    <property type="match status" value="1"/>
</dbReference>
<dbReference type="GO" id="GO:0008526">
    <property type="term" value="F:phosphatidylinositol transfer activity"/>
    <property type="evidence" value="ECO:0007669"/>
    <property type="project" value="TreeGrafter"/>
</dbReference>
<dbReference type="InterPro" id="IPR036865">
    <property type="entry name" value="CRAL-TRIO_dom_sf"/>
</dbReference>
<sequence>MSSPFKTPISDPIPSAQPLPEPILDDEQKSKYESLLKLIKSWKEIPSEKGNNGPLTEDEIFWLTRECLLRFLRATKWNYLESEKRLLKTLSWRRDFGVDKIEVDSMSVENETGKMVLFGYDNYARPCLYLFPKLQNTATSHQQTELVVYMIERGIDLMCPGQETLTIVVDFNIDRKKLPGIGQAKSILDIIQNHYPERLGMGFVLNAPWAVTAFFKVITPFMDPFTRNKLNFNGDLINFVPREQLFKQFTGDLDFQYERKIYLPSLIKLCEEKKQRCRERWIHAGKLLGESETYLKGGNKPSVGQ</sequence>
<dbReference type="PANTHER" id="PTHR45824:SF29">
    <property type="entry name" value="GH16843P"/>
    <property type="match status" value="1"/>
</dbReference>
<dbReference type="AlphaFoldDB" id="A0A0B1P7Z3"/>
<feature type="domain" description="CRAL-TRIO" evidence="2">
    <location>
        <begin position="105"/>
        <end position="257"/>
    </location>
</feature>
<dbReference type="EMBL" id="JNVN01000701">
    <property type="protein sequence ID" value="KHJ34777.1"/>
    <property type="molecule type" value="Genomic_DNA"/>
</dbReference>
<evidence type="ECO:0000313" key="3">
    <source>
        <dbReference type="EMBL" id="KHJ34777.1"/>
    </source>
</evidence>
<comment type="caution">
    <text evidence="3">The sequence shown here is derived from an EMBL/GenBank/DDBJ whole genome shotgun (WGS) entry which is preliminary data.</text>
</comment>
<evidence type="ECO:0000256" key="1">
    <source>
        <dbReference type="SAM" id="MobiDB-lite"/>
    </source>
</evidence>
<reference evidence="3 4" key="1">
    <citation type="journal article" date="2014" name="BMC Genomics">
        <title>Adaptive genomic structural variation in the grape powdery mildew pathogen, Erysiphe necator.</title>
        <authorList>
            <person name="Jones L."/>
            <person name="Riaz S."/>
            <person name="Morales-Cruz A."/>
            <person name="Amrine K.C."/>
            <person name="McGuire B."/>
            <person name="Gubler W.D."/>
            <person name="Walker M.A."/>
            <person name="Cantu D."/>
        </authorList>
    </citation>
    <scope>NUCLEOTIDE SEQUENCE [LARGE SCALE GENOMIC DNA]</scope>
    <source>
        <strain evidence="4">c</strain>
    </source>
</reference>
<dbReference type="PANTHER" id="PTHR45824">
    <property type="entry name" value="GH16843P"/>
    <property type="match status" value="1"/>
</dbReference>
<dbReference type="OMA" id="DIHARPC"/>
<dbReference type="Gene3D" id="3.40.525.10">
    <property type="entry name" value="CRAL-TRIO lipid binding domain"/>
    <property type="match status" value="1"/>
</dbReference>
<gene>
    <name evidence="3" type="ORF">EV44_g2751</name>
</gene>
<dbReference type="InterPro" id="IPR036273">
    <property type="entry name" value="CRAL/TRIO_N_dom_sf"/>
</dbReference>
<dbReference type="CDD" id="cd00170">
    <property type="entry name" value="SEC14"/>
    <property type="match status" value="1"/>
</dbReference>
<dbReference type="Pfam" id="PF00650">
    <property type="entry name" value="CRAL_TRIO"/>
    <property type="match status" value="1"/>
</dbReference>
<organism evidence="3 4">
    <name type="scientific">Uncinula necator</name>
    <name type="common">Grape powdery mildew</name>
    <dbReference type="NCBI Taxonomy" id="52586"/>
    <lineage>
        <taxon>Eukaryota</taxon>
        <taxon>Fungi</taxon>
        <taxon>Dikarya</taxon>
        <taxon>Ascomycota</taxon>
        <taxon>Pezizomycotina</taxon>
        <taxon>Leotiomycetes</taxon>
        <taxon>Erysiphales</taxon>
        <taxon>Erysiphaceae</taxon>
        <taxon>Erysiphe</taxon>
    </lineage>
</organism>
<dbReference type="PROSITE" id="PS50191">
    <property type="entry name" value="CRAL_TRIO"/>
    <property type="match status" value="1"/>
</dbReference>
<dbReference type="InterPro" id="IPR001251">
    <property type="entry name" value="CRAL-TRIO_dom"/>
</dbReference>
<name>A0A0B1P7Z3_UNCNE</name>
<dbReference type="STRING" id="52586.A0A0B1P7Z3"/>
<protein>
    <submittedName>
        <fullName evidence="3">Putative cral trio</fullName>
    </submittedName>
</protein>
<dbReference type="SUPFAM" id="SSF52087">
    <property type="entry name" value="CRAL/TRIO domain"/>
    <property type="match status" value="1"/>
</dbReference>
<keyword evidence="4" id="KW-1185">Reference proteome</keyword>
<dbReference type="Proteomes" id="UP000030854">
    <property type="component" value="Unassembled WGS sequence"/>
</dbReference>